<proteinExistence type="predicted"/>
<dbReference type="EMBL" id="CAJVPM010005129">
    <property type="protein sequence ID" value="CAG8520867.1"/>
    <property type="molecule type" value="Genomic_DNA"/>
</dbReference>
<sequence>MGNGTFISGLTDAIFSDNVDYGEHFTANGNYGSKFGTGLRLNSRQIWPLTSIEWTIALKAVVMEIIFLEKRNIENDNSQATIDAWGKVNDLDNRLMFGVNPDINNSLNVLDSLYLEYKLPYPINVIITPSSLEIYNRLFVFLLRILRMRIVINYVHRLLRDRHLFDDDDTAKDKKIGANISV</sequence>
<reference evidence="1" key="1">
    <citation type="submission" date="2021-06" db="EMBL/GenBank/DDBJ databases">
        <authorList>
            <person name="Kallberg Y."/>
            <person name="Tangrot J."/>
            <person name="Rosling A."/>
        </authorList>
    </citation>
    <scope>NUCLEOTIDE SEQUENCE</scope>
    <source>
        <strain evidence="1">AU212A</strain>
    </source>
</reference>
<name>A0ACA9LF38_9GLOM</name>
<organism evidence="1 2">
    <name type="scientific">Scutellospora calospora</name>
    <dbReference type="NCBI Taxonomy" id="85575"/>
    <lineage>
        <taxon>Eukaryota</taxon>
        <taxon>Fungi</taxon>
        <taxon>Fungi incertae sedis</taxon>
        <taxon>Mucoromycota</taxon>
        <taxon>Glomeromycotina</taxon>
        <taxon>Glomeromycetes</taxon>
        <taxon>Diversisporales</taxon>
        <taxon>Gigasporaceae</taxon>
        <taxon>Scutellospora</taxon>
    </lineage>
</organism>
<protein>
    <submittedName>
        <fullName evidence="1">966_t:CDS:1</fullName>
    </submittedName>
</protein>
<evidence type="ECO:0000313" key="2">
    <source>
        <dbReference type="Proteomes" id="UP000789860"/>
    </source>
</evidence>
<keyword evidence="2" id="KW-1185">Reference proteome</keyword>
<dbReference type="Proteomes" id="UP000789860">
    <property type="component" value="Unassembled WGS sequence"/>
</dbReference>
<gene>
    <name evidence="1" type="ORF">SCALOS_LOCUS4064</name>
</gene>
<accession>A0ACA9LF38</accession>
<evidence type="ECO:0000313" key="1">
    <source>
        <dbReference type="EMBL" id="CAG8520867.1"/>
    </source>
</evidence>
<comment type="caution">
    <text evidence="1">The sequence shown here is derived from an EMBL/GenBank/DDBJ whole genome shotgun (WGS) entry which is preliminary data.</text>
</comment>